<accession>A0A813LH60</accession>
<dbReference type="EMBL" id="CAJNNW010035547">
    <property type="protein sequence ID" value="CAE8728437.1"/>
    <property type="molecule type" value="Genomic_DNA"/>
</dbReference>
<gene>
    <name evidence="1" type="ORF">PGLA2088_LOCUS45134</name>
</gene>
<name>A0A813LH60_POLGL</name>
<dbReference type="Proteomes" id="UP000626109">
    <property type="component" value="Unassembled WGS sequence"/>
</dbReference>
<dbReference type="AlphaFoldDB" id="A0A813LH60"/>
<evidence type="ECO:0000313" key="1">
    <source>
        <dbReference type="EMBL" id="CAE8728437.1"/>
    </source>
</evidence>
<protein>
    <submittedName>
        <fullName evidence="1">Uncharacterized protein</fullName>
    </submittedName>
</protein>
<organism evidence="1 2">
    <name type="scientific">Polarella glacialis</name>
    <name type="common">Dinoflagellate</name>
    <dbReference type="NCBI Taxonomy" id="89957"/>
    <lineage>
        <taxon>Eukaryota</taxon>
        <taxon>Sar</taxon>
        <taxon>Alveolata</taxon>
        <taxon>Dinophyceae</taxon>
        <taxon>Suessiales</taxon>
        <taxon>Suessiaceae</taxon>
        <taxon>Polarella</taxon>
    </lineage>
</organism>
<proteinExistence type="predicted"/>
<comment type="caution">
    <text evidence="1">The sequence shown here is derived from an EMBL/GenBank/DDBJ whole genome shotgun (WGS) entry which is preliminary data.</text>
</comment>
<evidence type="ECO:0000313" key="2">
    <source>
        <dbReference type="Proteomes" id="UP000626109"/>
    </source>
</evidence>
<sequence length="106" mass="11306">MNSGQQPIECMQACQCARACEGASCNAASGSYNMTNDCFSFLGPCLPLLFFVASGHAKLTPRLPFFVASGKAVRTTFNPLLVGTYLAAFALHTTLNLTAMRAHLQV</sequence>
<reference evidence="1" key="1">
    <citation type="submission" date="2021-02" db="EMBL/GenBank/DDBJ databases">
        <authorList>
            <person name="Dougan E. K."/>
            <person name="Rhodes N."/>
            <person name="Thang M."/>
            <person name="Chan C."/>
        </authorList>
    </citation>
    <scope>NUCLEOTIDE SEQUENCE</scope>
</reference>